<dbReference type="InterPro" id="IPR004017">
    <property type="entry name" value="Cys_rich_dom"/>
</dbReference>
<dbReference type="Pfam" id="PF02754">
    <property type="entry name" value="CCG"/>
    <property type="match status" value="2"/>
</dbReference>
<dbReference type="GO" id="GO:0016491">
    <property type="term" value="F:oxidoreductase activity"/>
    <property type="evidence" value="ECO:0007669"/>
    <property type="project" value="UniProtKB-KW"/>
</dbReference>
<evidence type="ECO:0000313" key="3">
    <source>
        <dbReference type="EMBL" id="QXE23914.1"/>
    </source>
</evidence>
<keyword evidence="1" id="KW-0560">Oxidoreductase</keyword>
<accession>A0A975T878</accession>
<reference evidence="3" key="1">
    <citation type="submission" date="2017-04" db="EMBL/GenBank/DDBJ databases">
        <title>Genome deletions in a multicellular cyanobacterial endosymbiont for morphological adaptation in marine diatoms.</title>
        <authorList>
            <person name="Wang Y."/>
            <person name="Gao H."/>
            <person name="Li R."/>
            <person name="Xu X."/>
        </authorList>
    </citation>
    <scope>NUCLEOTIDE SEQUENCE</scope>
    <source>
        <strain evidence="3">FACHB 800</strain>
    </source>
</reference>
<sequence length="376" mass="41986">MRKKCGLFTRKLLYKPDAILQHERSKPVMKLAGKAKAWERHQKAVPTVDEPGGKVWGCFRSCFLQSAAPYTEGIAYKILKNDLGMELREAPGHTSCGAIGYHGDVSNLETQMVMAARNFSVAHHDLGVDNLFSFCVTSFANYTEMIKLWEEEPELREYTEKTLKATTGRDLWIPHVSGGRPSVVHASDVFFANRHKLAAKAKYSLKGIKATDHVGCHYAKIFPEEAMGGAEFPQVLVGMLEAFGAEIVDYPERRHCCGMGFRQCAFPENRDYTAGSVYKKLKSLTESHPDCKLILTNCPGCTVFLDAEQGTIKDVLEEEFNVSILDYAQLTGLLLGYDPFKDCGLNAKAVAIEPLLDMIGIPYDKSKTAEERRRPF</sequence>
<dbReference type="PANTHER" id="PTHR42947">
    <property type="entry name" value="COB--COM HETERODISULFIDE REDUCTASE SUBUNIT B 1"/>
    <property type="match status" value="1"/>
</dbReference>
<evidence type="ECO:0000256" key="1">
    <source>
        <dbReference type="ARBA" id="ARBA00023002"/>
    </source>
</evidence>
<feature type="domain" description="Cysteine-rich" evidence="2">
    <location>
        <begin position="58"/>
        <end position="135"/>
    </location>
</feature>
<feature type="domain" description="Cysteine-rich" evidence="2">
    <location>
        <begin position="213"/>
        <end position="305"/>
    </location>
</feature>
<dbReference type="Proteomes" id="UP000683511">
    <property type="component" value="Chromosome"/>
</dbReference>
<dbReference type="AlphaFoldDB" id="A0A975T878"/>
<organism evidence="3 4">
    <name type="scientific">Richelia sinica FACHB-800</name>
    <dbReference type="NCBI Taxonomy" id="1357546"/>
    <lineage>
        <taxon>Bacteria</taxon>
        <taxon>Bacillati</taxon>
        <taxon>Cyanobacteriota</taxon>
        <taxon>Cyanophyceae</taxon>
        <taxon>Nostocales</taxon>
        <taxon>Nostocaceae</taxon>
        <taxon>Richelia</taxon>
    </lineage>
</organism>
<evidence type="ECO:0000313" key="4">
    <source>
        <dbReference type="Proteomes" id="UP000683511"/>
    </source>
</evidence>
<evidence type="ECO:0000259" key="2">
    <source>
        <dbReference type="Pfam" id="PF02754"/>
    </source>
</evidence>
<dbReference type="KEGG" id="rsin:B6N60_02611"/>
<dbReference type="InterPro" id="IPR051278">
    <property type="entry name" value="HdrB/HdrD_reductase"/>
</dbReference>
<dbReference type="EMBL" id="CP021056">
    <property type="protein sequence ID" value="QXE23914.1"/>
    <property type="molecule type" value="Genomic_DNA"/>
</dbReference>
<dbReference type="PANTHER" id="PTHR42947:SF1">
    <property type="entry name" value="COB--COM HETERODISULFIDE REDUCTASE SUBUNIT B 1"/>
    <property type="match status" value="1"/>
</dbReference>
<dbReference type="Gene3D" id="1.20.1050.140">
    <property type="match status" value="1"/>
</dbReference>
<proteinExistence type="predicted"/>
<name>A0A975T878_9NOST</name>
<protein>
    <submittedName>
        <fullName evidence="3">Cysteine-rich domain protein</fullName>
    </submittedName>
</protein>
<keyword evidence="4" id="KW-1185">Reference proteome</keyword>
<gene>
    <name evidence="3" type="ORF">B6N60_02611</name>
</gene>